<organism evidence="18">
    <name type="scientific">marine metagenome</name>
    <dbReference type="NCBI Taxonomy" id="408172"/>
    <lineage>
        <taxon>unclassified sequences</taxon>
        <taxon>metagenomes</taxon>
        <taxon>ecological metagenomes</taxon>
    </lineage>
</organism>
<dbReference type="InterPro" id="IPR049712">
    <property type="entry name" value="Poly_export"/>
</dbReference>
<protein>
    <recommendedName>
        <fullName evidence="19">Soluble ligand binding domain-containing protein</fullName>
    </recommendedName>
</protein>
<feature type="domain" description="Soluble ligand binding" evidence="16">
    <location>
        <begin position="274"/>
        <end position="318"/>
    </location>
</feature>
<dbReference type="GO" id="GO:0006811">
    <property type="term" value="P:monoatomic ion transport"/>
    <property type="evidence" value="ECO:0007669"/>
    <property type="project" value="UniProtKB-KW"/>
</dbReference>
<dbReference type="AlphaFoldDB" id="A0A381W0V2"/>
<gene>
    <name evidence="18" type="ORF">METZ01_LOCUS98978</name>
</gene>
<keyword evidence="7" id="KW-0732">Signal</keyword>
<evidence type="ECO:0000256" key="11">
    <source>
        <dbReference type="ARBA" id="ARBA00023136"/>
    </source>
</evidence>
<dbReference type="Pfam" id="PF10531">
    <property type="entry name" value="SLBB"/>
    <property type="match status" value="1"/>
</dbReference>
<evidence type="ECO:0000256" key="7">
    <source>
        <dbReference type="ARBA" id="ARBA00022729"/>
    </source>
</evidence>
<evidence type="ECO:0000256" key="10">
    <source>
        <dbReference type="ARBA" id="ARBA00023114"/>
    </source>
</evidence>
<dbReference type="InterPro" id="IPR019554">
    <property type="entry name" value="Soluble_ligand-bd"/>
</dbReference>
<dbReference type="Gene3D" id="3.30.1950.10">
    <property type="entry name" value="wza like domain"/>
    <property type="match status" value="1"/>
</dbReference>
<dbReference type="PANTHER" id="PTHR33619">
    <property type="entry name" value="POLYSACCHARIDE EXPORT PROTEIN GFCE-RELATED"/>
    <property type="match status" value="1"/>
</dbReference>
<keyword evidence="12" id="KW-0564">Palmitate</keyword>
<dbReference type="Gene3D" id="3.10.560.10">
    <property type="entry name" value="Outer membrane lipoprotein wza domain like"/>
    <property type="match status" value="2"/>
</dbReference>
<dbReference type="GO" id="GO:0046930">
    <property type="term" value="C:pore complex"/>
    <property type="evidence" value="ECO:0007669"/>
    <property type="project" value="UniProtKB-KW"/>
</dbReference>
<keyword evidence="5" id="KW-0762">Sugar transport</keyword>
<keyword evidence="13" id="KW-0998">Cell outer membrane</keyword>
<dbReference type="EMBL" id="UINC01010363">
    <property type="protein sequence ID" value="SVA46124.1"/>
    <property type="molecule type" value="Genomic_DNA"/>
</dbReference>
<dbReference type="InterPro" id="IPR003715">
    <property type="entry name" value="Poly_export_N"/>
</dbReference>
<keyword evidence="8" id="KW-0625">Polysaccharide transport</keyword>
<evidence type="ECO:0000256" key="6">
    <source>
        <dbReference type="ARBA" id="ARBA00022692"/>
    </source>
</evidence>
<evidence type="ECO:0000256" key="13">
    <source>
        <dbReference type="ARBA" id="ARBA00023237"/>
    </source>
</evidence>
<sequence>MSTGRSQTIEQLEALGIDASQLEQLQQMQTGNEDDIETATKDMVQIKESESERKDAEEQNFEDVNFGYWGRDDFLVEPKPKTTRKALKKFGYDYFINRPSTFAPLSGTPIPPDYLIGPGDEIKLILYGNNNKNYSLRVTRDGDIYLPEIGPISIAGLTFLDLKETINEMIASQLIGTQVTLTLGELRSINIFVLGEAAQPGMYTVSSLTTMTNAIFTSGGINTTGSLRNIELKRNGKVISNFDLYGLLLKGDASNDVRLMPGDILFVPPIKKTVAITGEVQRPGIYELLESETAQDLINYAGNVKAKSDLSSAEIKRISPTNKGFNLLIADLSQTTTPDLLLNDGDILSIYPVESKIERAILIKGHFSQPGFFPWSEEMKLSDLFKSRADLLPMTDLNYALVQRKNDNGDHYSFMNIDLERLFDNPDSKYNISL</sequence>
<dbReference type="GO" id="GO:0015159">
    <property type="term" value="F:polysaccharide transmembrane transporter activity"/>
    <property type="evidence" value="ECO:0007669"/>
    <property type="project" value="InterPro"/>
</dbReference>
<evidence type="ECO:0000256" key="5">
    <source>
        <dbReference type="ARBA" id="ARBA00022597"/>
    </source>
</evidence>
<evidence type="ECO:0000256" key="9">
    <source>
        <dbReference type="ARBA" id="ARBA00023065"/>
    </source>
</evidence>
<dbReference type="InterPro" id="IPR054765">
    <property type="entry name" value="SLBB_dom"/>
</dbReference>
<evidence type="ECO:0000256" key="8">
    <source>
        <dbReference type="ARBA" id="ARBA00023047"/>
    </source>
</evidence>
<evidence type="ECO:0000313" key="18">
    <source>
        <dbReference type="EMBL" id="SVA46124.1"/>
    </source>
</evidence>
<evidence type="ECO:0008006" key="19">
    <source>
        <dbReference type="Google" id="ProtNLM"/>
    </source>
</evidence>
<evidence type="ECO:0000256" key="4">
    <source>
        <dbReference type="ARBA" id="ARBA00022452"/>
    </source>
</evidence>
<dbReference type="GO" id="GO:0015288">
    <property type="term" value="F:porin activity"/>
    <property type="evidence" value="ECO:0007669"/>
    <property type="project" value="UniProtKB-KW"/>
</dbReference>
<evidence type="ECO:0000256" key="2">
    <source>
        <dbReference type="ARBA" id="ARBA00009450"/>
    </source>
</evidence>
<feature type="domain" description="Polysaccharide export protein N-terminal" evidence="15">
    <location>
        <begin position="110"/>
        <end position="183"/>
    </location>
</feature>
<feature type="non-terminal residue" evidence="18">
    <location>
        <position position="434"/>
    </location>
</feature>
<accession>A0A381W0V2</accession>
<keyword evidence="9" id="KW-0406">Ion transport</keyword>
<reference evidence="18" key="1">
    <citation type="submission" date="2018-05" db="EMBL/GenBank/DDBJ databases">
        <authorList>
            <person name="Lanie J.A."/>
            <person name="Ng W.-L."/>
            <person name="Kazmierczak K.M."/>
            <person name="Andrzejewski T.M."/>
            <person name="Davidsen T.M."/>
            <person name="Wayne K.J."/>
            <person name="Tettelin H."/>
            <person name="Glass J.I."/>
            <person name="Rusch D."/>
            <person name="Podicherti R."/>
            <person name="Tsui H.-C.T."/>
            <person name="Winkler M.E."/>
        </authorList>
    </citation>
    <scope>NUCLEOTIDE SEQUENCE</scope>
</reference>
<dbReference type="Pfam" id="PF22461">
    <property type="entry name" value="SLBB_2"/>
    <property type="match status" value="1"/>
</dbReference>
<name>A0A381W0V2_9ZZZZ</name>
<evidence type="ECO:0000256" key="1">
    <source>
        <dbReference type="ARBA" id="ARBA00004571"/>
    </source>
</evidence>
<evidence type="ECO:0000256" key="3">
    <source>
        <dbReference type="ARBA" id="ARBA00022448"/>
    </source>
</evidence>
<keyword evidence="14" id="KW-0449">Lipoprotein</keyword>
<keyword evidence="11" id="KW-0472">Membrane</keyword>
<keyword evidence="6" id="KW-0812">Transmembrane</keyword>
<keyword evidence="3" id="KW-0813">Transport</keyword>
<feature type="domain" description="SLBB" evidence="17">
    <location>
        <begin position="191"/>
        <end position="267"/>
    </location>
</feature>
<comment type="subcellular location">
    <subcellularLocation>
        <location evidence="1">Cell outer membrane</location>
        <topology evidence="1">Multi-pass membrane protein</topology>
    </subcellularLocation>
</comment>
<comment type="similarity">
    <text evidence="2">Belongs to the BexD/CtrA/VexA family.</text>
</comment>
<evidence type="ECO:0000259" key="15">
    <source>
        <dbReference type="Pfam" id="PF02563"/>
    </source>
</evidence>
<evidence type="ECO:0000256" key="12">
    <source>
        <dbReference type="ARBA" id="ARBA00023139"/>
    </source>
</evidence>
<keyword evidence="10" id="KW-0626">Porin</keyword>
<evidence type="ECO:0000256" key="14">
    <source>
        <dbReference type="ARBA" id="ARBA00023288"/>
    </source>
</evidence>
<evidence type="ECO:0000259" key="17">
    <source>
        <dbReference type="Pfam" id="PF22461"/>
    </source>
</evidence>
<dbReference type="PANTHER" id="PTHR33619:SF3">
    <property type="entry name" value="POLYSACCHARIDE EXPORT PROTEIN GFCE-RELATED"/>
    <property type="match status" value="1"/>
</dbReference>
<evidence type="ECO:0000259" key="16">
    <source>
        <dbReference type="Pfam" id="PF10531"/>
    </source>
</evidence>
<proteinExistence type="inferred from homology"/>
<dbReference type="Pfam" id="PF02563">
    <property type="entry name" value="Poly_export"/>
    <property type="match status" value="1"/>
</dbReference>
<keyword evidence="4" id="KW-1134">Transmembrane beta strand</keyword>
<dbReference type="GO" id="GO:0009279">
    <property type="term" value="C:cell outer membrane"/>
    <property type="evidence" value="ECO:0007669"/>
    <property type="project" value="UniProtKB-SubCell"/>
</dbReference>